<comment type="caution">
    <text evidence="2">The sequence shown here is derived from an EMBL/GenBank/DDBJ whole genome shotgun (WGS) entry which is preliminary data.</text>
</comment>
<protein>
    <recommendedName>
        <fullName evidence="4">Sulfatase</fullName>
    </recommendedName>
</protein>
<organism evidence="2 3">
    <name type="scientific">Crossiella cryophila</name>
    <dbReference type="NCBI Taxonomy" id="43355"/>
    <lineage>
        <taxon>Bacteria</taxon>
        <taxon>Bacillati</taxon>
        <taxon>Actinomycetota</taxon>
        <taxon>Actinomycetes</taxon>
        <taxon>Pseudonocardiales</taxon>
        <taxon>Pseudonocardiaceae</taxon>
        <taxon>Crossiella</taxon>
    </lineage>
</organism>
<proteinExistence type="predicted"/>
<keyword evidence="1" id="KW-1133">Transmembrane helix</keyword>
<sequence>MSRARSTVDGRGTGRRVLAHLLTALAALLLLFGLLLPNDVDRLTPAAFTRLPAEGLLVLLLLLFLPGKARRITALVGGVALGLLTVVKLLDLGFDAVLYRPFDLLLDWPLFGPAVDYLEVTLGHPATLAAIALAGLLVLAVLFLTARAALRLTEALASRRRPAIQAVAVLAVLAVTATLPVASGTTGAVVYEHARRFQAGLHDQEAFAAAAAIDPFRDTPGPELLTALRGKDVVLAFVESYGRDALDQAGVGAVLDNGTRALGEAGFAARSGFLTSPTAGGGSWLAQATLLSGLWIDNEQRYRTLVASERLTLNGAFRRAGWTSVGVVPGITRAWPEGEFFDYQRIHAAADLGYRGPRFGYATTPDQFTLAAFHRAERAPANRPPVMATIPLVTSHAPWTPTPVLLDWNGLGDGSVYLAPPGAENRGPAQVRADYGHAIEYSLNSLISYLRTHGDPNLVLVFLGDHQPAQLLTGANNTRDVPITIVAKDPTVFERTAGWGWTEGLKPAPGAPVWPMDAFRDRFLTAFGPAADVRR</sequence>
<dbReference type="SUPFAM" id="SSF53649">
    <property type="entry name" value="Alkaline phosphatase-like"/>
    <property type="match status" value="1"/>
</dbReference>
<keyword evidence="1" id="KW-0812">Transmembrane</keyword>
<name>A0A7W7CBL8_9PSEU</name>
<keyword evidence="1" id="KW-0472">Membrane</keyword>
<evidence type="ECO:0000313" key="2">
    <source>
        <dbReference type="EMBL" id="MBB4678175.1"/>
    </source>
</evidence>
<feature type="transmembrane region" description="Helical" evidence="1">
    <location>
        <begin position="162"/>
        <end position="182"/>
    </location>
</feature>
<reference evidence="2 3" key="1">
    <citation type="submission" date="2020-08" db="EMBL/GenBank/DDBJ databases">
        <title>Sequencing the genomes of 1000 actinobacteria strains.</title>
        <authorList>
            <person name="Klenk H.-P."/>
        </authorList>
    </citation>
    <scope>NUCLEOTIDE SEQUENCE [LARGE SCALE GENOMIC DNA]</scope>
    <source>
        <strain evidence="2 3">DSM 44230</strain>
    </source>
</reference>
<gene>
    <name evidence="2" type="ORF">HNR67_004293</name>
</gene>
<feature type="transmembrane region" description="Helical" evidence="1">
    <location>
        <begin position="126"/>
        <end position="150"/>
    </location>
</feature>
<evidence type="ECO:0000313" key="3">
    <source>
        <dbReference type="Proteomes" id="UP000533598"/>
    </source>
</evidence>
<dbReference type="EMBL" id="JACHMH010000001">
    <property type="protein sequence ID" value="MBB4678175.1"/>
    <property type="molecule type" value="Genomic_DNA"/>
</dbReference>
<feature type="transmembrane region" description="Helical" evidence="1">
    <location>
        <begin position="47"/>
        <end position="65"/>
    </location>
</feature>
<evidence type="ECO:0000256" key="1">
    <source>
        <dbReference type="SAM" id="Phobius"/>
    </source>
</evidence>
<dbReference type="AlphaFoldDB" id="A0A7W7CBL8"/>
<dbReference type="Gene3D" id="3.40.720.10">
    <property type="entry name" value="Alkaline Phosphatase, subunit A"/>
    <property type="match status" value="1"/>
</dbReference>
<accession>A0A7W7CBL8</accession>
<keyword evidence="3" id="KW-1185">Reference proteome</keyword>
<dbReference type="Proteomes" id="UP000533598">
    <property type="component" value="Unassembled WGS sequence"/>
</dbReference>
<dbReference type="InterPro" id="IPR017850">
    <property type="entry name" value="Alkaline_phosphatase_core_sf"/>
</dbReference>
<feature type="transmembrane region" description="Helical" evidence="1">
    <location>
        <begin position="72"/>
        <end position="90"/>
    </location>
</feature>
<dbReference type="RefSeq" id="WP_185004037.1">
    <property type="nucleotide sequence ID" value="NZ_BAAAUI010000004.1"/>
</dbReference>
<evidence type="ECO:0008006" key="4">
    <source>
        <dbReference type="Google" id="ProtNLM"/>
    </source>
</evidence>